<name>A0A6L3ZJE5_9FLAO</name>
<keyword evidence="2" id="KW-0489">Methyltransferase</keyword>
<dbReference type="CDD" id="cd02440">
    <property type="entry name" value="AdoMet_MTases"/>
    <property type="match status" value="1"/>
</dbReference>
<feature type="domain" description="Methyltransferase" evidence="1">
    <location>
        <begin position="85"/>
        <end position="188"/>
    </location>
</feature>
<dbReference type="GO" id="GO:0032259">
    <property type="term" value="P:methylation"/>
    <property type="evidence" value="ECO:0007669"/>
    <property type="project" value="UniProtKB-KW"/>
</dbReference>
<dbReference type="InterPro" id="IPR029063">
    <property type="entry name" value="SAM-dependent_MTases_sf"/>
</dbReference>
<comment type="caution">
    <text evidence="2">The sequence shown here is derived from an EMBL/GenBank/DDBJ whole genome shotgun (WGS) entry which is preliminary data.</text>
</comment>
<evidence type="ECO:0000313" key="3">
    <source>
        <dbReference type="Proteomes" id="UP000484164"/>
    </source>
</evidence>
<dbReference type="GO" id="GO:0008168">
    <property type="term" value="F:methyltransferase activity"/>
    <property type="evidence" value="ECO:0007669"/>
    <property type="project" value="UniProtKB-KW"/>
</dbReference>
<dbReference type="Gene3D" id="3.40.50.150">
    <property type="entry name" value="Vaccinia Virus protein VP39"/>
    <property type="match status" value="1"/>
</dbReference>
<dbReference type="OrthoDB" id="9789123at2"/>
<gene>
    <name evidence="2" type="ORF">F8C82_03815</name>
</gene>
<sequence length="306" mass="35065">MTNDNIDQHINNLYKIVDKRTIFENLNSPRSVAEYYHKSAFLYKKFHSPAGAMHLPIEFEKDSHANKLKYQAETVRLEIEKHGYSKVLELGCGMGFNTTHLAQSLPDVHFSGIDLTPQSIKFAKKSSKDLSNVNFRCADFDQLEVDSEKYDLIFAVETLCHSLDLTAVLEKASRMLNSNGRIVIFDGYIADDADLTNKRFLEAYKINTWGFALYEYQSLVEARNIVHSTSLKLESEVDLTPNILPNVKTFDRGSKSALKYPLLLKTLIKLRIIPLVYIKQFASGMTGTYLLYNNVMKYYKFVFVKP</sequence>
<dbReference type="Proteomes" id="UP000484164">
    <property type="component" value="Unassembled WGS sequence"/>
</dbReference>
<dbReference type="PANTHER" id="PTHR43861">
    <property type="entry name" value="TRANS-ACONITATE 2-METHYLTRANSFERASE-RELATED"/>
    <property type="match status" value="1"/>
</dbReference>
<dbReference type="Pfam" id="PF13847">
    <property type="entry name" value="Methyltransf_31"/>
    <property type="match status" value="1"/>
</dbReference>
<protein>
    <submittedName>
        <fullName evidence="2">Class I SAM-dependent methyltransferase</fullName>
    </submittedName>
</protein>
<accession>A0A6L3ZJE5</accession>
<organism evidence="2 3">
    <name type="scientific">Phaeocystidibacter marisrubri</name>
    <dbReference type="NCBI Taxonomy" id="1577780"/>
    <lineage>
        <taxon>Bacteria</taxon>
        <taxon>Pseudomonadati</taxon>
        <taxon>Bacteroidota</taxon>
        <taxon>Flavobacteriia</taxon>
        <taxon>Flavobacteriales</taxon>
        <taxon>Phaeocystidibacteraceae</taxon>
        <taxon>Phaeocystidibacter</taxon>
    </lineage>
</organism>
<dbReference type="EMBL" id="WBVQ01000001">
    <property type="protein sequence ID" value="KAB2817535.1"/>
    <property type="molecule type" value="Genomic_DNA"/>
</dbReference>
<keyword evidence="3" id="KW-1185">Reference proteome</keyword>
<reference evidence="2 3" key="1">
    <citation type="submission" date="2019-10" db="EMBL/GenBank/DDBJ databases">
        <title>Genome sequence of Phaeocystidibacter marisrubri JCM30614 (type strain).</title>
        <authorList>
            <person name="Bowman J.P."/>
        </authorList>
    </citation>
    <scope>NUCLEOTIDE SEQUENCE [LARGE SCALE GENOMIC DNA]</scope>
    <source>
        <strain evidence="2 3">JCM 30614</strain>
    </source>
</reference>
<keyword evidence="2" id="KW-0808">Transferase</keyword>
<evidence type="ECO:0000313" key="2">
    <source>
        <dbReference type="EMBL" id="KAB2817535.1"/>
    </source>
</evidence>
<proteinExistence type="predicted"/>
<dbReference type="RefSeq" id="WP_151692145.1">
    <property type="nucleotide sequence ID" value="NZ_BMGX01000002.1"/>
</dbReference>
<dbReference type="AlphaFoldDB" id="A0A6L3ZJE5"/>
<dbReference type="SUPFAM" id="SSF53335">
    <property type="entry name" value="S-adenosyl-L-methionine-dependent methyltransferases"/>
    <property type="match status" value="1"/>
</dbReference>
<dbReference type="InterPro" id="IPR025714">
    <property type="entry name" value="Methyltranfer_dom"/>
</dbReference>
<evidence type="ECO:0000259" key="1">
    <source>
        <dbReference type="Pfam" id="PF13847"/>
    </source>
</evidence>